<name>A0A9N9HBX4_9GLOM</name>
<feature type="non-terminal residue" evidence="1">
    <location>
        <position position="232"/>
    </location>
</feature>
<organism evidence="1 2">
    <name type="scientific">Ambispora gerdemannii</name>
    <dbReference type="NCBI Taxonomy" id="144530"/>
    <lineage>
        <taxon>Eukaryota</taxon>
        <taxon>Fungi</taxon>
        <taxon>Fungi incertae sedis</taxon>
        <taxon>Mucoromycota</taxon>
        <taxon>Glomeromycotina</taxon>
        <taxon>Glomeromycetes</taxon>
        <taxon>Archaeosporales</taxon>
        <taxon>Ambisporaceae</taxon>
        <taxon>Ambispora</taxon>
    </lineage>
</organism>
<dbReference type="AlphaFoldDB" id="A0A9N9HBX4"/>
<gene>
    <name evidence="1" type="ORF">AGERDE_LOCUS12335</name>
</gene>
<evidence type="ECO:0000313" key="2">
    <source>
        <dbReference type="Proteomes" id="UP000789831"/>
    </source>
</evidence>
<accession>A0A9N9HBX4</accession>
<evidence type="ECO:0000313" key="1">
    <source>
        <dbReference type="EMBL" id="CAG8672811.1"/>
    </source>
</evidence>
<proteinExistence type="predicted"/>
<dbReference type="EMBL" id="CAJVPL010008081">
    <property type="protein sequence ID" value="CAG8672811.1"/>
    <property type="molecule type" value="Genomic_DNA"/>
</dbReference>
<keyword evidence="2" id="KW-1185">Reference proteome</keyword>
<reference evidence="1" key="1">
    <citation type="submission" date="2021-06" db="EMBL/GenBank/DDBJ databases">
        <authorList>
            <person name="Kallberg Y."/>
            <person name="Tangrot J."/>
            <person name="Rosling A."/>
        </authorList>
    </citation>
    <scope>NUCLEOTIDE SEQUENCE</scope>
    <source>
        <strain evidence="1">MT106</strain>
    </source>
</reference>
<dbReference type="Proteomes" id="UP000789831">
    <property type="component" value="Unassembled WGS sequence"/>
</dbReference>
<feature type="non-terminal residue" evidence="1">
    <location>
        <position position="1"/>
    </location>
</feature>
<sequence>KSLNAYTLLQGAEEVPDKFEKEEYGVKNDVHNIVEEHSEVEHISDITHTEIDYLDLGNFIEHEIQELTAGAHIDGVANIIYQTHLLVCLDVTMVQSKTAKDIAELVITEIESGDDYSWNFKKADLSRKFGSTHRENSTKIPITRDECIMIAKSMTGQELFQRDNNHVESACKLLSEHEIHGFHWYLNIKDSEATAIGFTTPLLKEIKNRNISITEIYLDATYKTARGRYKLY</sequence>
<comment type="caution">
    <text evidence="1">The sequence shown here is derived from an EMBL/GenBank/DDBJ whole genome shotgun (WGS) entry which is preliminary data.</text>
</comment>
<protein>
    <submittedName>
        <fullName evidence="1">11630_t:CDS:1</fullName>
    </submittedName>
</protein>